<comment type="caution">
    <text evidence="2">The sequence shown here is derived from an EMBL/GenBank/DDBJ whole genome shotgun (WGS) entry which is preliminary data.</text>
</comment>
<feature type="region of interest" description="Disordered" evidence="1">
    <location>
        <begin position="24"/>
        <end position="45"/>
    </location>
</feature>
<accession>A0ABS8PXR3</accession>
<reference evidence="2 3" key="1">
    <citation type="submission" date="2021-11" db="EMBL/GenBank/DDBJ databases">
        <title>Genomic of Niabella pedocola.</title>
        <authorList>
            <person name="Wu T."/>
        </authorList>
    </citation>
    <scope>NUCLEOTIDE SEQUENCE [LARGE SCALE GENOMIC DNA]</scope>
    <source>
        <strain evidence="2 3">JCM 31011</strain>
    </source>
</reference>
<dbReference type="EMBL" id="JAJNEC010000007">
    <property type="protein sequence ID" value="MCD2425848.1"/>
    <property type="molecule type" value="Genomic_DNA"/>
</dbReference>
<evidence type="ECO:0000313" key="3">
    <source>
        <dbReference type="Proteomes" id="UP001199816"/>
    </source>
</evidence>
<dbReference type="RefSeq" id="WP_231008436.1">
    <property type="nucleotide sequence ID" value="NZ_JAJNEC010000007.1"/>
</dbReference>
<feature type="compositionally biased region" description="Low complexity" evidence="1">
    <location>
        <begin position="29"/>
        <end position="45"/>
    </location>
</feature>
<protein>
    <submittedName>
        <fullName evidence="2">Uncharacterized protein</fullName>
    </submittedName>
</protein>
<sequence length="182" mass="20208">MSLNKIDLSPQLIARLYPKSLSIDPTTQAPPAARPEPSAEASVEEVPAVAAPADWKSLGGNKKNILVMVHYPNDLHLPDTAFQFLSQLLNACKFTPNDVAIVNRHHYPGLDYKEMTDHFQSSHLLLFGTTTATVGLPFEIPQYQVQQFDGLTVVHAPALHELKEDKPAKTQLWASLKKMFNI</sequence>
<dbReference type="Proteomes" id="UP001199816">
    <property type="component" value="Unassembled WGS sequence"/>
</dbReference>
<proteinExistence type="predicted"/>
<gene>
    <name evidence="2" type="ORF">LQ567_23900</name>
</gene>
<organism evidence="2 3">
    <name type="scientific">Niabella pedocola</name>
    <dbReference type="NCBI Taxonomy" id="1752077"/>
    <lineage>
        <taxon>Bacteria</taxon>
        <taxon>Pseudomonadati</taxon>
        <taxon>Bacteroidota</taxon>
        <taxon>Chitinophagia</taxon>
        <taxon>Chitinophagales</taxon>
        <taxon>Chitinophagaceae</taxon>
        <taxon>Niabella</taxon>
    </lineage>
</organism>
<name>A0ABS8PXR3_9BACT</name>
<keyword evidence="3" id="KW-1185">Reference proteome</keyword>
<evidence type="ECO:0000256" key="1">
    <source>
        <dbReference type="SAM" id="MobiDB-lite"/>
    </source>
</evidence>
<evidence type="ECO:0000313" key="2">
    <source>
        <dbReference type="EMBL" id="MCD2425848.1"/>
    </source>
</evidence>